<keyword evidence="5 8" id="KW-1133">Transmembrane helix</keyword>
<feature type="transmembrane region" description="Helical" evidence="8">
    <location>
        <begin position="173"/>
        <end position="190"/>
    </location>
</feature>
<dbReference type="RefSeq" id="XP_002293940.1">
    <property type="nucleotide sequence ID" value="XM_002293904.1"/>
</dbReference>
<organism evidence="9 10">
    <name type="scientific">Thalassiosira pseudonana</name>
    <name type="common">Marine diatom</name>
    <name type="synonym">Cyclotella nana</name>
    <dbReference type="NCBI Taxonomy" id="35128"/>
    <lineage>
        <taxon>Eukaryota</taxon>
        <taxon>Sar</taxon>
        <taxon>Stramenopiles</taxon>
        <taxon>Ochrophyta</taxon>
        <taxon>Bacillariophyta</taxon>
        <taxon>Coscinodiscophyceae</taxon>
        <taxon>Thalassiosirophycidae</taxon>
        <taxon>Thalassiosirales</taxon>
        <taxon>Thalassiosiraceae</taxon>
        <taxon>Thalassiosira</taxon>
    </lineage>
</organism>
<evidence type="ECO:0000256" key="2">
    <source>
        <dbReference type="ARBA" id="ARBA00022617"/>
    </source>
</evidence>
<dbReference type="OMA" id="HVEIYAF"/>
<dbReference type="EMBL" id="CM000649">
    <property type="protein sequence ID" value="EED88949.1"/>
    <property type="molecule type" value="Genomic_DNA"/>
</dbReference>
<keyword evidence="2" id="KW-0349">Heme</keyword>
<sequence>MIRTASSLITRRLPSTASSVVAITSGGSRSALPSVSVGVSRGMTILSKESKEEFKKENYSARMAKTRRPVSPHVTIYSFPVCALSSIATRVTGCILSFGAAGLGIVEIFGGSGAALSTMQCIGSGEMVGGALFVAGAKFSVAFPFAYHYLGGLRHLVWDNSPEMLTNVDVEKASYGLLGASVLLSSVAAVV</sequence>
<reference evidence="9 10" key="1">
    <citation type="journal article" date="2004" name="Science">
        <title>The genome of the diatom Thalassiosira pseudonana: ecology, evolution, and metabolism.</title>
        <authorList>
            <person name="Armbrust E.V."/>
            <person name="Berges J.A."/>
            <person name="Bowler C."/>
            <person name="Green B.R."/>
            <person name="Martinez D."/>
            <person name="Putnam N.H."/>
            <person name="Zhou S."/>
            <person name="Allen A.E."/>
            <person name="Apt K.E."/>
            <person name="Bechner M."/>
            <person name="Brzezinski M.A."/>
            <person name="Chaal B.K."/>
            <person name="Chiovitti A."/>
            <person name="Davis A.K."/>
            <person name="Demarest M.S."/>
            <person name="Detter J.C."/>
            <person name="Glavina T."/>
            <person name="Goodstein D."/>
            <person name="Hadi M.Z."/>
            <person name="Hellsten U."/>
            <person name="Hildebrand M."/>
            <person name="Jenkins B.D."/>
            <person name="Jurka J."/>
            <person name="Kapitonov V.V."/>
            <person name="Kroger N."/>
            <person name="Lau W.W."/>
            <person name="Lane T.W."/>
            <person name="Larimer F.W."/>
            <person name="Lippmeier J.C."/>
            <person name="Lucas S."/>
            <person name="Medina M."/>
            <person name="Montsant A."/>
            <person name="Obornik M."/>
            <person name="Parker M.S."/>
            <person name="Palenik B."/>
            <person name="Pazour G.J."/>
            <person name="Richardson P.M."/>
            <person name="Rynearson T.A."/>
            <person name="Saito M.A."/>
            <person name="Schwartz D.C."/>
            <person name="Thamatrakoln K."/>
            <person name="Valentin K."/>
            <person name="Vardi A."/>
            <person name="Wilkerson F.P."/>
            <person name="Rokhsar D.S."/>
        </authorList>
    </citation>
    <scope>NUCLEOTIDE SEQUENCE [LARGE SCALE GENOMIC DNA]</scope>
    <source>
        <strain evidence="9 10">CCMP1335</strain>
    </source>
</reference>
<dbReference type="InterPro" id="IPR034804">
    <property type="entry name" value="SQR/QFR_C/D"/>
</dbReference>
<dbReference type="GO" id="GO:0009055">
    <property type="term" value="F:electron transfer activity"/>
    <property type="evidence" value="ECO:0007669"/>
    <property type="project" value="InterPro"/>
</dbReference>
<dbReference type="SUPFAM" id="SSF81343">
    <property type="entry name" value="Fumarate reductase respiratory complex transmembrane subunits"/>
    <property type="match status" value="1"/>
</dbReference>
<name>B8CCG5_THAPS</name>
<evidence type="ECO:0000256" key="3">
    <source>
        <dbReference type="ARBA" id="ARBA00022692"/>
    </source>
</evidence>
<comment type="subcellular location">
    <subcellularLocation>
        <location evidence="1">Membrane</location>
    </subcellularLocation>
</comment>
<dbReference type="GeneID" id="7452686"/>
<dbReference type="AlphaFoldDB" id="B8CCG5"/>
<feature type="transmembrane region" description="Helical" evidence="8">
    <location>
        <begin position="128"/>
        <end position="150"/>
    </location>
</feature>
<dbReference type="InterPro" id="IPR014314">
    <property type="entry name" value="Succ_DH_cytb556"/>
</dbReference>
<evidence type="ECO:0000256" key="8">
    <source>
        <dbReference type="SAM" id="Phobius"/>
    </source>
</evidence>
<feature type="transmembrane region" description="Helical" evidence="8">
    <location>
        <begin position="95"/>
        <end position="116"/>
    </location>
</feature>
<dbReference type="STRING" id="35128.B8CCG5"/>
<accession>B8CCG5</accession>
<dbReference type="InterPro" id="IPR000701">
    <property type="entry name" value="SuccDH_FuR_B_TM-su"/>
</dbReference>
<keyword evidence="3 8" id="KW-0812">Transmembrane</keyword>
<keyword evidence="10" id="KW-1185">Reference proteome</keyword>
<dbReference type="KEGG" id="tps:THAPSDRAFT_9849"/>
<evidence type="ECO:0000313" key="9">
    <source>
        <dbReference type="EMBL" id="EED88949.1"/>
    </source>
</evidence>
<dbReference type="GO" id="GO:0006121">
    <property type="term" value="P:mitochondrial electron transport, succinate to ubiquinone"/>
    <property type="evidence" value="ECO:0000318"/>
    <property type="project" value="GO_Central"/>
</dbReference>
<dbReference type="FunFam" id="1.20.1300.10:FF:000033">
    <property type="entry name" value="Succinate dehydrogenase subunit b560"/>
    <property type="match status" value="1"/>
</dbReference>
<dbReference type="GO" id="GO:0005739">
    <property type="term" value="C:mitochondrion"/>
    <property type="evidence" value="ECO:0007669"/>
    <property type="project" value="GOC"/>
</dbReference>
<keyword evidence="7 8" id="KW-0472">Membrane</keyword>
<evidence type="ECO:0000256" key="5">
    <source>
        <dbReference type="ARBA" id="ARBA00022989"/>
    </source>
</evidence>
<dbReference type="Gene3D" id="1.20.1300.10">
    <property type="entry name" value="Fumarate reductase/succinate dehydrogenase, transmembrane subunit"/>
    <property type="match status" value="1"/>
</dbReference>
<dbReference type="Proteomes" id="UP000001449">
    <property type="component" value="Chromosome 14"/>
</dbReference>
<dbReference type="GO" id="GO:0045273">
    <property type="term" value="C:respiratory chain complex II (succinate dehydrogenase)"/>
    <property type="evidence" value="ECO:0000318"/>
    <property type="project" value="GO_Central"/>
</dbReference>
<dbReference type="eggNOG" id="KOG0449">
    <property type="taxonomic scope" value="Eukaryota"/>
</dbReference>
<dbReference type="HOGENOM" id="CLU_094691_1_1_1"/>
<dbReference type="PaxDb" id="35128-Thaps9849"/>
<evidence type="ECO:0008006" key="11">
    <source>
        <dbReference type="Google" id="ProtNLM"/>
    </source>
</evidence>
<keyword evidence="6" id="KW-0408">Iron</keyword>
<evidence type="ECO:0000256" key="4">
    <source>
        <dbReference type="ARBA" id="ARBA00022723"/>
    </source>
</evidence>
<reference evidence="9 10" key="2">
    <citation type="journal article" date="2008" name="Nature">
        <title>The Phaeodactylum genome reveals the evolutionary history of diatom genomes.</title>
        <authorList>
            <person name="Bowler C."/>
            <person name="Allen A.E."/>
            <person name="Badger J.H."/>
            <person name="Grimwood J."/>
            <person name="Jabbari K."/>
            <person name="Kuo A."/>
            <person name="Maheswari U."/>
            <person name="Martens C."/>
            <person name="Maumus F."/>
            <person name="Otillar R.P."/>
            <person name="Rayko E."/>
            <person name="Salamov A."/>
            <person name="Vandepoele K."/>
            <person name="Beszteri B."/>
            <person name="Gruber A."/>
            <person name="Heijde M."/>
            <person name="Katinka M."/>
            <person name="Mock T."/>
            <person name="Valentin K."/>
            <person name="Verret F."/>
            <person name="Berges J.A."/>
            <person name="Brownlee C."/>
            <person name="Cadoret J.P."/>
            <person name="Chiovitti A."/>
            <person name="Choi C.J."/>
            <person name="Coesel S."/>
            <person name="De Martino A."/>
            <person name="Detter J.C."/>
            <person name="Durkin C."/>
            <person name="Falciatore A."/>
            <person name="Fournet J."/>
            <person name="Haruta M."/>
            <person name="Huysman M.J."/>
            <person name="Jenkins B.D."/>
            <person name="Jiroutova K."/>
            <person name="Jorgensen R.E."/>
            <person name="Joubert Y."/>
            <person name="Kaplan A."/>
            <person name="Kroger N."/>
            <person name="Kroth P.G."/>
            <person name="La Roche J."/>
            <person name="Lindquist E."/>
            <person name="Lommer M."/>
            <person name="Martin-Jezequel V."/>
            <person name="Lopez P.J."/>
            <person name="Lucas S."/>
            <person name="Mangogna M."/>
            <person name="McGinnis K."/>
            <person name="Medlin L.K."/>
            <person name="Montsant A."/>
            <person name="Oudot-Le Secq M.P."/>
            <person name="Napoli C."/>
            <person name="Obornik M."/>
            <person name="Parker M.S."/>
            <person name="Petit J.L."/>
            <person name="Porcel B.M."/>
            <person name="Poulsen N."/>
            <person name="Robison M."/>
            <person name="Rychlewski L."/>
            <person name="Rynearson T.A."/>
            <person name="Schmutz J."/>
            <person name="Shapiro H."/>
            <person name="Siaut M."/>
            <person name="Stanley M."/>
            <person name="Sussman M.R."/>
            <person name="Taylor A.R."/>
            <person name="Vardi A."/>
            <person name="von Dassow P."/>
            <person name="Vyverman W."/>
            <person name="Willis A."/>
            <person name="Wyrwicz L.S."/>
            <person name="Rokhsar D.S."/>
            <person name="Weissenbach J."/>
            <person name="Armbrust E.V."/>
            <person name="Green B.R."/>
            <person name="Van de Peer Y."/>
            <person name="Grigoriev I.V."/>
        </authorList>
    </citation>
    <scope>NUCLEOTIDE SEQUENCE [LARGE SCALE GENOMIC DNA]</scope>
    <source>
        <strain evidence="9 10">CCMP1335</strain>
    </source>
</reference>
<evidence type="ECO:0000256" key="6">
    <source>
        <dbReference type="ARBA" id="ARBA00023004"/>
    </source>
</evidence>
<dbReference type="PANTHER" id="PTHR10978">
    <property type="entry name" value="SUCCINATE DEHYDROGENASE CYTOCHROME B560 SUBUNIT"/>
    <property type="match status" value="1"/>
</dbReference>
<proteinExistence type="predicted"/>
<keyword evidence="4" id="KW-0479">Metal-binding</keyword>
<dbReference type="GO" id="GO:0046872">
    <property type="term" value="F:metal ion binding"/>
    <property type="evidence" value="ECO:0007669"/>
    <property type="project" value="UniProtKB-KW"/>
</dbReference>
<dbReference type="GO" id="GO:0006099">
    <property type="term" value="P:tricarboxylic acid cycle"/>
    <property type="evidence" value="ECO:0007669"/>
    <property type="project" value="InterPro"/>
</dbReference>
<dbReference type="CDD" id="cd03499">
    <property type="entry name" value="SQR_TypeC_SdhC"/>
    <property type="match status" value="1"/>
</dbReference>
<gene>
    <name evidence="9" type="ORF">THAPSDRAFT_9849</name>
</gene>
<dbReference type="InParanoid" id="B8CCG5"/>
<dbReference type="Pfam" id="PF01127">
    <property type="entry name" value="Sdh_cyt"/>
    <property type="match status" value="1"/>
</dbReference>
<dbReference type="NCBIfam" id="TIGR02970">
    <property type="entry name" value="succ_dehyd_cytB"/>
    <property type="match status" value="1"/>
</dbReference>
<evidence type="ECO:0000256" key="1">
    <source>
        <dbReference type="ARBA" id="ARBA00004370"/>
    </source>
</evidence>
<evidence type="ECO:0000313" key="10">
    <source>
        <dbReference type="Proteomes" id="UP000001449"/>
    </source>
</evidence>
<protein>
    <recommendedName>
        <fullName evidence="11">Succinate dehydrogenase cytochrome b560 subunit, mitochondrial</fullName>
    </recommendedName>
</protein>
<dbReference type="PANTHER" id="PTHR10978:SF5">
    <property type="entry name" value="SUCCINATE DEHYDROGENASE CYTOCHROME B560 SUBUNIT, MITOCHONDRIAL"/>
    <property type="match status" value="1"/>
</dbReference>
<evidence type="ECO:0000256" key="7">
    <source>
        <dbReference type="ARBA" id="ARBA00023136"/>
    </source>
</evidence>